<evidence type="ECO:0000256" key="2">
    <source>
        <dbReference type="SAM" id="MobiDB-lite"/>
    </source>
</evidence>
<keyword evidence="1" id="KW-0175">Coiled coil</keyword>
<name>A0A512H932_9PROT</name>
<feature type="compositionally biased region" description="Pro residues" evidence="2">
    <location>
        <begin position="49"/>
        <end position="73"/>
    </location>
</feature>
<dbReference type="EMBL" id="BJZO01000055">
    <property type="protein sequence ID" value="GEO81963.1"/>
    <property type="molecule type" value="Genomic_DNA"/>
</dbReference>
<evidence type="ECO:0000313" key="3">
    <source>
        <dbReference type="EMBL" id="GEO81963.1"/>
    </source>
</evidence>
<gene>
    <name evidence="3" type="ORF">ROR02_20940</name>
</gene>
<dbReference type="OrthoDB" id="9793210at2"/>
<dbReference type="InterPro" id="IPR043128">
    <property type="entry name" value="Rev_trsase/Diguanyl_cyclase"/>
</dbReference>
<comment type="caution">
    <text evidence="3">The sequence shown here is derived from an EMBL/GenBank/DDBJ whole genome shotgun (WGS) entry which is preliminary data.</text>
</comment>
<feature type="coiled-coil region" evidence="1">
    <location>
        <begin position="121"/>
        <end position="148"/>
    </location>
</feature>
<evidence type="ECO:0000256" key="1">
    <source>
        <dbReference type="SAM" id="Coils"/>
    </source>
</evidence>
<sequence length="307" mass="32313">MADDIGGPERIPGLSWRTPGRNRRGPYQNPFRRRPDPEAAEAPGDAPEPDPAPDPVPGFDLPPDPDPAAPPNAIPRAYGIGRALAGSADALDDTGRDQASVTASALGLPPHLFTEPVQEAIEGLMGDMERLRAQVASAREAETKARALSRQDGLLPVLNPRVTVEALDEALEAGRLLGTPVIAALFYLENYDRLRRSAGLARANDALTRLALSLAADAIGPEGSVAGTLGGASVLIARQADPDEARAFENWAQARRLALTGQRQILGDIPVALEVSLGVATARPDEDARALCLRLDLIDRRGAAPGA</sequence>
<dbReference type="RefSeq" id="WP_147163981.1">
    <property type="nucleotide sequence ID" value="NZ_BJZO01000055.1"/>
</dbReference>
<dbReference type="AlphaFoldDB" id="A0A512H932"/>
<evidence type="ECO:0008006" key="5">
    <source>
        <dbReference type="Google" id="ProtNLM"/>
    </source>
</evidence>
<feature type="region of interest" description="Disordered" evidence="2">
    <location>
        <begin position="1"/>
        <end position="76"/>
    </location>
</feature>
<evidence type="ECO:0000313" key="4">
    <source>
        <dbReference type="Proteomes" id="UP000321567"/>
    </source>
</evidence>
<keyword evidence="4" id="KW-1185">Reference proteome</keyword>
<organism evidence="3 4">
    <name type="scientific">Pararhodospirillum oryzae</name>
    <dbReference type="NCBI Taxonomy" id="478448"/>
    <lineage>
        <taxon>Bacteria</taxon>
        <taxon>Pseudomonadati</taxon>
        <taxon>Pseudomonadota</taxon>
        <taxon>Alphaproteobacteria</taxon>
        <taxon>Rhodospirillales</taxon>
        <taxon>Rhodospirillaceae</taxon>
        <taxon>Pararhodospirillum</taxon>
    </lineage>
</organism>
<protein>
    <recommendedName>
        <fullName evidence="5">GGDEF domain-containing protein</fullName>
    </recommendedName>
</protein>
<reference evidence="3 4" key="1">
    <citation type="submission" date="2019-07" db="EMBL/GenBank/DDBJ databases">
        <title>Whole genome shotgun sequence of Rhodospirillum oryzae NBRC 107573.</title>
        <authorList>
            <person name="Hosoyama A."/>
            <person name="Uohara A."/>
            <person name="Ohji S."/>
            <person name="Ichikawa N."/>
        </authorList>
    </citation>
    <scope>NUCLEOTIDE SEQUENCE [LARGE SCALE GENOMIC DNA]</scope>
    <source>
        <strain evidence="3 4">NBRC 107573</strain>
    </source>
</reference>
<dbReference type="Proteomes" id="UP000321567">
    <property type="component" value="Unassembled WGS sequence"/>
</dbReference>
<dbReference type="Gene3D" id="3.30.70.270">
    <property type="match status" value="1"/>
</dbReference>
<accession>A0A512H932</accession>
<proteinExistence type="predicted"/>